<dbReference type="EMBL" id="JAGGKT010000016">
    <property type="protein sequence ID" value="MBP1934076.1"/>
    <property type="molecule type" value="Genomic_DNA"/>
</dbReference>
<evidence type="ECO:0000259" key="3">
    <source>
        <dbReference type="Pfam" id="PF03061"/>
    </source>
</evidence>
<dbReference type="InterPro" id="IPR006683">
    <property type="entry name" value="Thioestr_dom"/>
</dbReference>
<dbReference type="CDD" id="cd03443">
    <property type="entry name" value="PaaI_thioesterase"/>
    <property type="match status" value="1"/>
</dbReference>
<protein>
    <submittedName>
        <fullName evidence="4">Acyl-CoA thioesterase</fullName>
        <ecNumber evidence="4">3.1.2.-</ecNumber>
    </submittedName>
</protein>
<gene>
    <name evidence="4" type="ORF">J2Z37_004093</name>
</gene>
<dbReference type="RefSeq" id="WP_209812082.1">
    <property type="nucleotide sequence ID" value="NZ_JAGGKT010000016.1"/>
</dbReference>
<dbReference type="PANTHER" id="PTHR21660">
    <property type="entry name" value="THIOESTERASE SUPERFAMILY MEMBER-RELATED"/>
    <property type="match status" value="1"/>
</dbReference>
<keyword evidence="5" id="KW-1185">Reference proteome</keyword>
<comment type="similarity">
    <text evidence="1">Belongs to the thioesterase PaaI family.</text>
</comment>
<name>A0ABS4GUZ7_9BACL</name>
<dbReference type="SUPFAM" id="SSF54637">
    <property type="entry name" value="Thioesterase/thiol ester dehydrase-isomerase"/>
    <property type="match status" value="1"/>
</dbReference>
<dbReference type="Proteomes" id="UP001519343">
    <property type="component" value="Unassembled WGS sequence"/>
</dbReference>
<sequence>MTEQKIHPRVERLATGEVWKLFGIEVIYAEDQQAELHLPVTEKFKQVYGVLHGGVIATVIDMAMGAAFSTTLKPEEYGSTLDLNIRYLKPMTGETLIVKSNIIRRGRRIVVLSAEALNEKGDHIASATGQFMVLERS</sequence>
<feature type="domain" description="Thioesterase" evidence="3">
    <location>
        <begin position="48"/>
        <end position="122"/>
    </location>
</feature>
<evidence type="ECO:0000256" key="1">
    <source>
        <dbReference type="ARBA" id="ARBA00008324"/>
    </source>
</evidence>
<evidence type="ECO:0000256" key="2">
    <source>
        <dbReference type="ARBA" id="ARBA00022801"/>
    </source>
</evidence>
<dbReference type="Pfam" id="PF03061">
    <property type="entry name" value="4HBT"/>
    <property type="match status" value="1"/>
</dbReference>
<dbReference type="NCBIfam" id="TIGR00369">
    <property type="entry name" value="unchar_dom_1"/>
    <property type="match status" value="1"/>
</dbReference>
<organism evidence="4 5">
    <name type="scientific">Ammoniphilus resinae</name>
    <dbReference type="NCBI Taxonomy" id="861532"/>
    <lineage>
        <taxon>Bacteria</taxon>
        <taxon>Bacillati</taxon>
        <taxon>Bacillota</taxon>
        <taxon>Bacilli</taxon>
        <taxon>Bacillales</taxon>
        <taxon>Paenibacillaceae</taxon>
        <taxon>Aneurinibacillus group</taxon>
        <taxon>Ammoniphilus</taxon>
    </lineage>
</organism>
<dbReference type="Gene3D" id="3.10.129.10">
    <property type="entry name" value="Hotdog Thioesterase"/>
    <property type="match status" value="1"/>
</dbReference>
<comment type="caution">
    <text evidence="4">The sequence shown here is derived from an EMBL/GenBank/DDBJ whole genome shotgun (WGS) entry which is preliminary data.</text>
</comment>
<accession>A0ABS4GUZ7</accession>
<evidence type="ECO:0000313" key="5">
    <source>
        <dbReference type="Proteomes" id="UP001519343"/>
    </source>
</evidence>
<dbReference type="InterPro" id="IPR039298">
    <property type="entry name" value="ACOT13"/>
</dbReference>
<dbReference type="InterPro" id="IPR029069">
    <property type="entry name" value="HotDog_dom_sf"/>
</dbReference>
<dbReference type="EC" id="3.1.2.-" evidence="4"/>
<reference evidence="4 5" key="1">
    <citation type="submission" date="2021-03" db="EMBL/GenBank/DDBJ databases">
        <title>Genomic Encyclopedia of Type Strains, Phase IV (KMG-IV): sequencing the most valuable type-strain genomes for metagenomic binning, comparative biology and taxonomic classification.</title>
        <authorList>
            <person name="Goeker M."/>
        </authorList>
    </citation>
    <scope>NUCLEOTIDE SEQUENCE [LARGE SCALE GENOMIC DNA]</scope>
    <source>
        <strain evidence="4 5">DSM 24738</strain>
    </source>
</reference>
<dbReference type="InterPro" id="IPR003736">
    <property type="entry name" value="PAAI_dom"/>
</dbReference>
<keyword evidence="2 4" id="KW-0378">Hydrolase</keyword>
<dbReference type="PANTHER" id="PTHR21660:SF1">
    <property type="entry name" value="ACYL-COENZYME A THIOESTERASE 13"/>
    <property type="match status" value="1"/>
</dbReference>
<evidence type="ECO:0000313" key="4">
    <source>
        <dbReference type="EMBL" id="MBP1934076.1"/>
    </source>
</evidence>
<dbReference type="GO" id="GO:0016787">
    <property type="term" value="F:hydrolase activity"/>
    <property type="evidence" value="ECO:0007669"/>
    <property type="project" value="UniProtKB-KW"/>
</dbReference>
<proteinExistence type="inferred from homology"/>